<gene>
    <name evidence="2" type="ORF">GMARGA_LOCUS44519</name>
</gene>
<accession>A0ABN7XK41</accession>
<reference evidence="2 3" key="1">
    <citation type="submission" date="2021-06" db="EMBL/GenBank/DDBJ databases">
        <authorList>
            <person name="Kallberg Y."/>
            <person name="Tangrot J."/>
            <person name="Rosling A."/>
        </authorList>
    </citation>
    <scope>NUCLEOTIDE SEQUENCE [LARGE SCALE GENOMIC DNA]</scope>
    <source>
        <strain evidence="2 3">120-4 pot B 10/14</strain>
    </source>
</reference>
<proteinExistence type="predicted"/>
<feature type="non-terminal residue" evidence="2">
    <location>
        <position position="55"/>
    </location>
</feature>
<feature type="non-terminal residue" evidence="2">
    <location>
        <position position="1"/>
    </location>
</feature>
<comment type="caution">
    <text evidence="2">The sequence shown here is derived from an EMBL/GenBank/DDBJ whole genome shotgun (WGS) entry which is preliminary data.</text>
</comment>
<sequence length="55" mass="5926">CIILVELSPLFVGVVGIPLWSYCHCGAFIVICGALFVEAVAFICRVIAVLLKQAF</sequence>
<dbReference type="Proteomes" id="UP000789901">
    <property type="component" value="Unassembled WGS sequence"/>
</dbReference>
<name>A0ABN7XK41_GIGMA</name>
<evidence type="ECO:0000256" key="1">
    <source>
        <dbReference type="SAM" id="Phobius"/>
    </source>
</evidence>
<keyword evidence="1" id="KW-0812">Transmembrane</keyword>
<keyword evidence="3" id="KW-1185">Reference proteome</keyword>
<evidence type="ECO:0000313" key="2">
    <source>
        <dbReference type="EMBL" id="CAG8855698.1"/>
    </source>
</evidence>
<organism evidence="2 3">
    <name type="scientific">Gigaspora margarita</name>
    <dbReference type="NCBI Taxonomy" id="4874"/>
    <lineage>
        <taxon>Eukaryota</taxon>
        <taxon>Fungi</taxon>
        <taxon>Fungi incertae sedis</taxon>
        <taxon>Mucoromycota</taxon>
        <taxon>Glomeromycotina</taxon>
        <taxon>Glomeromycetes</taxon>
        <taxon>Diversisporales</taxon>
        <taxon>Gigasporaceae</taxon>
        <taxon>Gigaspora</taxon>
    </lineage>
</organism>
<keyword evidence="1" id="KW-0472">Membrane</keyword>
<protein>
    <submittedName>
        <fullName evidence="2">31962_t:CDS:1</fullName>
    </submittedName>
</protein>
<feature type="transmembrane region" description="Helical" evidence="1">
    <location>
        <begin position="27"/>
        <end position="51"/>
    </location>
</feature>
<evidence type="ECO:0000313" key="3">
    <source>
        <dbReference type="Proteomes" id="UP000789901"/>
    </source>
</evidence>
<dbReference type="EMBL" id="CAJVQB010152149">
    <property type="protein sequence ID" value="CAG8855698.1"/>
    <property type="molecule type" value="Genomic_DNA"/>
</dbReference>
<keyword evidence="1" id="KW-1133">Transmembrane helix</keyword>